<feature type="transmembrane region" description="Helical" evidence="2">
    <location>
        <begin position="35"/>
        <end position="63"/>
    </location>
</feature>
<dbReference type="EMBL" id="JBHSWG010000001">
    <property type="protein sequence ID" value="MFC6760628.1"/>
    <property type="molecule type" value="Genomic_DNA"/>
</dbReference>
<organism evidence="3 4">
    <name type="scientific">Sulfitobacter porphyrae</name>
    <dbReference type="NCBI Taxonomy" id="1246864"/>
    <lineage>
        <taxon>Bacteria</taxon>
        <taxon>Pseudomonadati</taxon>
        <taxon>Pseudomonadota</taxon>
        <taxon>Alphaproteobacteria</taxon>
        <taxon>Rhodobacterales</taxon>
        <taxon>Roseobacteraceae</taxon>
        <taxon>Sulfitobacter</taxon>
    </lineage>
</organism>
<reference evidence="4" key="1">
    <citation type="journal article" date="2019" name="Int. J. Syst. Evol. Microbiol.">
        <title>The Global Catalogue of Microorganisms (GCM) 10K type strain sequencing project: providing services to taxonomists for standard genome sequencing and annotation.</title>
        <authorList>
            <consortium name="The Broad Institute Genomics Platform"/>
            <consortium name="The Broad Institute Genome Sequencing Center for Infectious Disease"/>
            <person name="Wu L."/>
            <person name="Ma J."/>
        </authorList>
    </citation>
    <scope>NUCLEOTIDE SEQUENCE [LARGE SCALE GENOMIC DNA]</scope>
    <source>
        <strain evidence="4">CCUG 66188</strain>
    </source>
</reference>
<dbReference type="Proteomes" id="UP001596353">
    <property type="component" value="Unassembled WGS sequence"/>
</dbReference>
<feature type="transmembrane region" description="Helical" evidence="2">
    <location>
        <begin position="75"/>
        <end position="94"/>
    </location>
</feature>
<keyword evidence="2" id="KW-1133">Transmembrane helix</keyword>
<evidence type="ECO:0000313" key="3">
    <source>
        <dbReference type="EMBL" id="MFC6760628.1"/>
    </source>
</evidence>
<evidence type="ECO:0000256" key="2">
    <source>
        <dbReference type="SAM" id="Phobius"/>
    </source>
</evidence>
<name>A0ABW2B719_9RHOB</name>
<keyword evidence="2" id="KW-0812">Transmembrane</keyword>
<evidence type="ECO:0000256" key="1">
    <source>
        <dbReference type="SAM" id="MobiDB-lite"/>
    </source>
</evidence>
<comment type="caution">
    <text evidence="3">The sequence shown here is derived from an EMBL/GenBank/DDBJ whole genome shotgun (WGS) entry which is preliminary data.</text>
</comment>
<protein>
    <submittedName>
        <fullName evidence="3">Uncharacterized protein</fullName>
    </submittedName>
</protein>
<feature type="region of interest" description="Disordered" evidence="1">
    <location>
        <begin position="99"/>
        <end position="121"/>
    </location>
</feature>
<keyword evidence="4" id="KW-1185">Reference proteome</keyword>
<accession>A0ABW2B719</accession>
<evidence type="ECO:0000313" key="4">
    <source>
        <dbReference type="Proteomes" id="UP001596353"/>
    </source>
</evidence>
<gene>
    <name evidence="3" type="ORF">ACFQFQ_15800</name>
</gene>
<sequence>MDIILGLSAASVTVLMFCWAYSAHRRAEPARWTRLPGLSMLTCVVLTMLGPLSLGLFVRAVLAPGRAVESFSLEAALVALALMALAALIGPVMLRSARRPAAPRGQNLNRAPAATKARSAA</sequence>
<feature type="transmembrane region" description="Helical" evidence="2">
    <location>
        <begin position="6"/>
        <end position="23"/>
    </location>
</feature>
<proteinExistence type="predicted"/>
<feature type="compositionally biased region" description="Low complexity" evidence="1">
    <location>
        <begin position="111"/>
        <end position="121"/>
    </location>
</feature>
<keyword evidence="2" id="KW-0472">Membrane</keyword>